<dbReference type="InterPro" id="IPR008972">
    <property type="entry name" value="Cupredoxin"/>
</dbReference>
<dbReference type="PANTHER" id="PTHR33021:SF213">
    <property type="entry name" value="OS12G0454600 PROTEIN"/>
    <property type="match status" value="1"/>
</dbReference>
<dbReference type="EMBL" id="JBBWWR010000011">
    <property type="protein sequence ID" value="KAK8959758.1"/>
    <property type="molecule type" value="Genomic_DNA"/>
</dbReference>
<feature type="chain" id="PRO_5047403958" description="Phytocyanin domain-containing protein" evidence="1">
    <location>
        <begin position="21"/>
        <end position="155"/>
    </location>
</feature>
<comment type="caution">
    <text evidence="3">The sequence shown here is derived from an EMBL/GenBank/DDBJ whole genome shotgun (WGS) entry which is preliminary data.</text>
</comment>
<dbReference type="InterPro" id="IPR003245">
    <property type="entry name" value="Phytocyanin_dom"/>
</dbReference>
<dbReference type="PROSITE" id="PS51485">
    <property type="entry name" value="PHYTOCYANIN"/>
    <property type="match status" value="1"/>
</dbReference>
<dbReference type="Pfam" id="PF02298">
    <property type="entry name" value="Cu_bind_like"/>
    <property type="match status" value="1"/>
</dbReference>
<organism evidence="3 4">
    <name type="scientific">Platanthera guangdongensis</name>
    <dbReference type="NCBI Taxonomy" id="2320717"/>
    <lineage>
        <taxon>Eukaryota</taxon>
        <taxon>Viridiplantae</taxon>
        <taxon>Streptophyta</taxon>
        <taxon>Embryophyta</taxon>
        <taxon>Tracheophyta</taxon>
        <taxon>Spermatophyta</taxon>
        <taxon>Magnoliopsida</taxon>
        <taxon>Liliopsida</taxon>
        <taxon>Asparagales</taxon>
        <taxon>Orchidaceae</taxon>
        <taxon>Orchidoideae</taxon>
        <taxon>Orchideae</taxon>
        <taxon>Orchidinae</taxon>
        <taxon>Platanthera</taxon>
    </lineage>
</organism>
<dbReference type="Proteomes" id="UP001412067">
    <property type="component" value="Unassembled WGS sequence"/>
</dbReference>
<sequence>MDRLTLFTLSTAVAMSAVISFPVPAKSVGTPAPPYANYTVGDASGWFFNYTSNSSITNYTTWAASKSFYLGDFLSMFSRLQLVFNTNSNTTVVQTYNATTYILCGADDGDETFVYTPQNNSNFGVAGVVSVPLTSEGANYFFSDAGEEGIQCARG</sequence>
<dbReference type="Gene3D" id="2.60.40.420">
    <property type="entry name" value="Cupredoxins - blue copper proteins"/>
    <property type="match status" value="1"/>
</dbReference>
<name>A0ABR2M6R3_9ASPA</name>
<gene>
    <name evidence="3" type="ORF">KSP40_PGU002558</name>
</gene>
<accession>A0ABR2M6R3</accession>
<evidence type="ECO:0000259" key="2">
    <source>
        <dbReference type="PROSITE" id="PS51485"/>
    </source>
</evidence>
<dbReference type="InterPro" id="IPR039391">
    <property type="entry name" value="Phytocyanin-like"/>
</dbReference>
<keyword evidence="1" id="KW-0732">Signal</keyword>
<reference evidence="3 4" key="1">
    <citation type="journal article" date="2022" name="Nat. Plants">
        <title>Genomes of leafy and leafless Platanthera orchids illuminate the evolution of mycoheterotrophy.</title>
        <authorList>
            <person name="Li M.H."/>
            <person name="Liu K.W."/>
            <person name="Li Z."/>
            <person name="Lu H.C."/>
            <person name="Ye Q.L."/>
            <person name="Zhang D."/>
            <person name="Wang J.Y."/>
            <person name="Li Y.F."/>
            <person name="Zhong Z.M."/>
            <person name="Liu X."/>
            <person name="Yu X."/>
            <person name="Liu D.K."/>
            <person name="Tu X.D."/>
            <person name="Liu B."/>
            <person name="Hao Y."/>
            <person name="Liao X.Y."/>
            <person name="Jiang Y.T."/>
            <person name="Sun W.H."/>
            <person name="Chen J."/>
            <person name="Chen Y.Q."/>
            <person name="Ai Y."/>
            <person name="Zhai J.W."/>
            <person name="Wu S.S."/>
            <person name="Zhou Z."/>
            <person name="Hsiao Y.Y."/>
            <person name="Wu W.L."/>
            <person name="Chen Y.Y."/>
            <person name="Lin Y.F."/>
            <person name="Hsu J.L."/>
            <person name="Li C.Y."/>
            <person name="Wang Z.W."/>
            <person name="Zhao X."/>
            <person name="Zhong W.Y."/>
            <person name="Ma X.K."/>
            <person name="Ma L."/>
            <person name="Huang J."/>
            <person name="Chen G.Z."/>
            <person name="Huang M.Z."/>
            <person name="Huang L."/>
            <person name="Peng D.H."/>
            <person name="Luo Y.B."/>
            <person name="Zou S.Q."/>
            <person name="Chen S.P."/>
            <person name="Lan S."/>
            <person name="Tsai W.C."/>
            <person name="Van de Peer Y."/>
            <person name="Liu Z.J."/>
        </authorList>
    </citation>
    <scope>NUCLEOTIDE SEQUENCE [LARGE SCALE GENOMIC DNA]</scope>
    <source>
        <strain evidence="3">Lor288</strain>
    </source>
</reference>
<evidence type="ECO:0000313" key="3">
    <source>
        <dbReference type="EMBL" id="KAK8959758.1"/>
    </source>
</evidence>
<feature type="domain" description="Phytocyanin" evidence="2">
    <location>
        <begin position="36"/>
        <end position="155"/>
    </location>
</feature>
<protein>
    <recommendedName>
        <fullName evidence="2">Phytocyanin domain-containing protein</fullName>
    </recommendedName>
</protein>
<dbReference type="PANTHER" id="PTHR33021">
    <property type="entry name" value="BLUE COPPER PROTEIN"/>
    <property type="match status" value="1"/>
</dbReference>
<proteinExistence type="predicted"/>
<evidence type="ECO:0000256" key="1">
    <source>
        <dbReference type="SAM" id="SignalP"/>
    </source>
</evidence>
<feature type="signal peptide" evidence="1">
    <location>
        <begin position="1"/>
        <end position="20"/>
    </location>
</feature>
<dbReference type="SUPFAM" id="SSF49503">
    <property type="entry name" value="Cupredoxins"/>
    <property type="match status" value="1"/>
</dbReference>
<evidence type="ECO:0000313" key="4">
    <source>
        <dbReference type="Proteomes" id="UP001412067"/>
    </source>
</evidence>
<keyword evidence="4" id="KW-1185">Reference proteome</keyword>